<dbReference type="Proteomes" id="UP000793456">
    <property type="component" value="Chromosome X"/>
</dbReference>
<proteinExistence type="predicted"/>
<organism evidence="1 2">
    <name type="scientific">Larimichthys crocea</name>
    <name type="common">Large yellow croaker</name>
    <name type="synonym">Pseudosciaena crocea</name>
    <dbReference type="NCBI Taxonomy" id="215358"/>
    <lineage>
        <taxon>Eukaryota</taxon>
        <taxon>Metazoa</taxon>
        <taxon>Chordata</taxon>
        <taxon>Craniata</taxon>
        <taxon>Vertebrata</taxon>
        <taxon>Euteleostomi</taxon>
        <taxon>Actinopterygii</taxon>
        <taxon>Neopterygii</taxon>
        <taxon>Teleostei</taxon>
        <taxon>Neoteleostei</taxon>
        <taxon>Acanthomorphata</taxon>
        <taxon>Eupercaria</taxon>
        <taxon>Sciaenidae</taxon>
        <taxon>Larimichthys</taxon>
    </lineage>
</organism>
<name>A0ACD3R458_LARCR</name>
<accession>A0ACD3R458</accession>
<dbReference type="EMBL" id="CM011683">
    <property type="protein sequence ID" value="TMS14362.1"/>
    <property type="molecule type" value="Genomic_DNA"/>
</dbReference>
<protein>
    <submittedName>
        <fullName evidence="1">Uncharacterized protein</fullName>
    </submittedName>
</protein>
<gene>
    <name evidence="1" type="ORF">E3U43_022842</name>
</gene>
<evidence type="ECO:0000313" key="1">
    <source>
        <dbReference type="EMBL" id="TMS14362.1"/>
    </source>
</evidence>
<reference evidence="1" key="1">
    <citation type="submission" date="2018-11" db="EMBL/GenBank/DDBJ databases">
        <title>The sequence and de novo assembly of Larimichthys crocea genome using PacBio and Hi-C technologies.</title>
        <authorList>
            <person name="Xu P."/>
            <person name="Chen B."/>
            <person name="Zhou Z."/>
            <person name="Ke Q."/>
            <person name="Wu Y."/>
            <person name="Bai H."/>
            <person name="Pu F."/>
        </authorList>
    </citation>
    <scope>NUCLEOTIDE SEQUENCE</scope>
    <source>
        <tissue evidence="1">Muscle</tissue>
    </source>
</reference>
<comment type="caution">
    <text evidence="1">The sequence shown here is derived from an EMBL/GenBank/DDBJ whole genome shotgun (WGS) entry which is preliminary data.</text>
</comment>
<evidence type="ECO:0000313" key="2">
    <source>
        <dbReference type="Proteomes" id="UP000793456"/>
    </source>
</evidence>
<keyword evidence="2" id="KW-1185">Reference proteome</keyword>
<sequence length="371" mass="41728">MLLHLRRLNSEMGRFKCQESLRRGLVKKQDTPVKMAPSARSGVVVRKRLLTNKRYEAFPEEPEVEQIDVLNVKPSNPVLTRPVNCKLMRSPAFPKSPRGKAILPAGLANKRPCPHVSPAGHPTDQLTPDSEGFKGGEEEQTVTGILETSFSMESDITSGTDDDDDDDEEDCYSSTASSSLPSPEIFRKESNVKIKNSTLLDVSHAENIDMHHPSKLAIDISVILPENNSEIKEPEAETKRHADSFKSDKPVVKLKTPPKVRKPILYKKKVWFKSPMIAETKVKHILTVKLPVHNTCKPVQTSSPAEQVKPGTDASRAREINSKEKPLQKRCQETAKFFDFTDDHEEELFFQKMRERHVKLTNAPLFPLPAV</sequence>